<accession>A0AAU8UQL0</accession>
<dbReference type="Proteomes" id="UP000190848">
    <property type="component" value="Chromosome"/>
</dbReference>
<dbReference type="AlphaFoldDB" id="A0AAU8UQL0"/>
<dbReference type="EMBL" id="CP016374">
    <property type="protein sequence ID" value="AQX00475.1"/>
    <property type="molecule type" value="Genomic_DNA"/>
</dbReference>
<dbReference type="RefSeq" id="WP_065083202.1">
    <property type="nucleotide sequence ID" value="NZ_CP016374.1"/>
</dbReference>
<protein>
    <submittedName>
        <fullName evidence="1">Uncharacterized protein</fullName>
    </submittedName>
</protein>
<gene>
    <name evidence="1" type="ORF">BBD32_02830</name>
</gene>
<evidence type="ECO:0000313" key="1">
    <source>
        <dbReference type="EMBL" id="AQX00475.1"/>
    </source>
</evidence>
<sequence length="139" mass="14935">MENQQQSELYPKGGEVTFIMPNTNVIGTLKNAKKGASLTAKYMTAEDWAALKGKEQRCFYLGLKEATDSDGKVYYLAKLHNGTMPFVAAQTILVQSLANLPIGQGVSITCTGVDKAVKGKIVGFEVADLGINFLGSNNE</sequence>
<name>A0AAU8UQL0_9FLAO</name>
<evidence type="ECO:0000313" key="2">
    <source>
        <dbReference type="Proteomes" id="UP000190848"/>
    </source>
</evidence>
<reference evidence="1 2" key="1">
    <citation type="submission" date="2016-07" db="EMBL/GenBank/DDBJ databases">
        <title>Revisiting the taxonomy of the Elizabethkingia Genus using Whole-Genome Sequencing, Optical Mapping, and MALDI-TOF, along with proposal of three novel Elizabethkingia species: Elizabethkingia bruuniana sp. nov., Elizabethkingia ursingii sp. nov., and Elizabethkingia occulta sp. nov.</title>
        <authorList>
            <person name="Nicholson A.C."/>
        </authorList>
    </citation>
    <scope>NUCLEOTIDE SEQUENCE [LARGE SCALE GENOMIC DNA]</scope>
    <source>
        <strain evidence="1 2">F3201</strain>
    </source>
</reference>
<organism evidence="1 2">
    <name type="scientific">Elizabethkingia anophelis</name>
    <dbReference type="NCBI Taxonomy" id="1117645"/>
    <lineage>
        <taxon>Bacteria</taxon>
        <taxon>Pseudomonadati</taxon>
        <taxon>Bacteroidota</taxon>
        <taxon>Flavobacteriia</taxon>
        <taxon>Flavobacteriales</taxon>
        <taxon>Weeksellaceae</taxon>
        <taxon>Elizabethkingia</taxon>
    </lineage>
</organism>
<proteinExistence type="predicted"/>